<evidence type="ECO:0000259" key="9">
    <source>
        <dbReference type="Pfam" id="PF02687"/>
    </source>
</evidence>
<dbReference type="InterPro" id="IPR051447">
    <property type="entry name" value="Lipoprotein-release_system"/>
</dbReference>
<proteinExistence type="inferred from homology"/>
<sequence>MKYELFVSLRYLKAKRKQSFISLITFISIGGVALGVAALIIVISVMTGFKEDLQEKILGAYSHLLILKHPLEEDVGIKTYTDIMKDIEDVKGVAASTPFIYGQVMFTSEVSVSGAFLRGIDVKTAPDVITLKDDLIMGDLSELEDGGEIKEKGDAPPKDVDGKLKGKGTEGDKETGDDVYGGITIFEFEEQEEREMSKNLPGVIIGKELAKLLGSVYGDEVVILSPKGDVTPFGFTPKMRRYRVVGLFDSGMYEFDSTFAFISISEAQSFFGMGDNVTGIEVKVDDIYNVSNIGKNIQAKLGLPYYTRNWMEMHKNIFAALQMEKIAMFVILAMIVFVAAFNIASTLIMVVMEKNKDIAILKSMGASSGGIMKIFMFEGLIIGVFGTFLGFVSGYIICFLLKRYEFIKLDPNVYYISTLPVKIVWSDILVIAASSLVLCLLATIYPAWQASRLDPAEAFRYE</sequence>
<evidence type="ECO:0000256" key="4">
    <source>
        <dbReference type="ARBA" id="ARBA00022692"/>
    </source>
</evidence>
<evidence type="ECO:0000256" key="2">
    <source>
        <dbReference type="ARBA" id="ARBA00005236"/>
    </source>
</evidence>
<dbReference type="InterPro" id="IPR025857">
    <property type="entry name" value="MacB_PCD"/>
</dbReference>
<evidence type="ECO:0000256" key="7">
    <source>
        <dbReference type="SAM" id="MobiDB-lite"/>
    </source>
</evidence>
<feature type="domain" description="MacB-like periplasmic core" evidence="10">
    <location>
        <begin position="188"/>
        <end position="298"/>
    </location>
</feature>
<dbReference type="PANTHER" id="PTHR30489">
    <property type="entry name" value="LIPOPROTEIN-RELEASING SYSTEM TRANSMEMBRANE PROTEIN LOLE"/>
    <property type="match status" value="1"/>
</dbReference>
<evidence type="ECO:0000259" key="10">
    <source>
        <dbReference type="Pfam" id="PF12704"/>
    </source>
</evidence>
<evidence type="ECO:0000256" key="8">
    <source>
        <dbReference type="SAM" id="Phobius"/>
    </source>
</evidence>
<keyword evidence="3" id="KW-1003">Cell membrane</keyword>
<comment type="caution">
    <text evidence="11">The sequence shown here is derived from an EMBL/GenBank/DDBJ whole genome shotgun (WGS) entry which is preliminary data.</text>
</comment>
<gene>
    <name evidence="11" type="ORF">JW984_14280</name>
</gene>
<feature type="transmembrane region" description="Helical" evidence="8">
    <location>
        <begin position="374"/>
        <end position="403"/>
    </location>
</feature>
<feature type="transmembrane region" description="Helical" evidence="8">
    <location>
        <begin position="20"/>
        <end position="46"/>
    </location>
</feature>
<feature type="region of interest" description="Disordered" evidence="7">
    <location>
        <begin position="146"/>
        <end position="174"/>
    </location>
</feature>
<reference evidence="11" key="1">
    <citation type="journal article" date="2021" name="Environ. Microbiol.">
        <title>Genomic characterization of three novel Desulfobacterota classes expand the metabolic and phylogenetic diversity of the phylum.</title>
        <authorList>
            <person name="Murphy C.L."/>
            <person name="Biggerstaff J."/>
            <person name="Eichhorn A."/>
            <person name="Ewing E."/>
            <person name="Shahan R."/>
            <person name="Soriano D."/>
            <person name="Stewart S."/>
            <person name="VanMol K."/>
            <person name="Walker R."/>
            <person name="Walters P."/>
            <person name="Elshahed M.S."/>
            <person name="Youssef N.H."/>
        </authorList>
    </citation>
    <scope>NUCLEOTIDE SEQUENCE</scope>
    <source>
        <strain evidence="11">Zod_Metabat.24</strain>
    </source>
</reference>
<comment type="subcellular location">
    <subcellularLocation>
        <location evidence="1">Cell membrane</location>
        <topology evidence="1">Multi-pass membrane protein</topology>
    </subcellularLocation>
</comment>
<dbReference type="GO" id="GO:0044874">
    <property type="term" value="P:lipoprotein localization to outer membrane"/>
    <property type="evidence" value="ECO:0007669"/>
    <property type="project" value="TreeGrafter"/>
</dbReference>
<dbReference type="Pfam" id="PF12704">
    <property type="entry name" value="MacB_PCD"/>
    <property type="match status" value="2"/>
</dbReference>
<dbReference type="PANTHER" id="PTHR30489:SF0">
    <property type="entry name" value="LIPOPROTEIN-RELEASING SYSTEM TRANSMEMBRANE PROTEIN LOLE"/>
    <property type="match status" value="1"/>
</dbReference>
<feature type="transmembrane region" description="Helical" evidence="8">
    <location>
        <begin position="423"/>
        <end position="445"/>
    </location>
</feature>
<evidence type="ECO:0000313" key="11">
    <source>
        <dbReference type="EMBL" id="MBN1574363.1"/>
    </source>
</evidence>
<protein>
    <submittedName>
        <fullName evidence="11">ABC transporter permease</fullName>
    </submittedName>
</protein>
<evidence type="ECO:0000256" key="5">
    <source>
        <dbReference type="ARBA" id="ARBA00022989"/>
    </source>
</evidence>
<reference evidence="11" key="2">
    <citation type="submission" date="2021-01" db="EMBL/GenBank/DDBJ databases">
        <authorList>
            <person name="Hahn C.R."/>
            <person name="Youssef N.H."/>
            <person name="Elshahed M."/>
        </authorList>
    </citation>
    <scope>NUCLEOTIDE SEQUENCE</scope>
    <source>
        <strain evidence="11">Zod_Metabat.24</strain>
    </source>
</reference>
<organism evidence="11 12">
    <name type="scientific">Candidatus Zymogenus saltonus</name>
    <dbReference type="NCBI Taxonomy" id="2844893"/>
    <lineage>
        <taxon>Bacteria</taxon>
        <taxon>Deltaproteobacteria</taxon>
        <taxon>Candidatus Zymogenia</taxon>
        <taxon>Candidatus Zymogeniales</taxon>
        <taxon>Candidatus Zymogenaceae</taxon>
        <taxon>Candidatus Zymogenus</taxon>
    </lineage>
</organism>
<feature type="compositionally biased region" description="Basic and acidic residues" evidence="7">
    <location>
        <begin position="147"/>
        <end position="174"/>
    </location>
</feature>
<dbReference type="AlphaFoldDB" id="A0A9D8KHY6"/>
<dbReference type="EMBL" id="JAFGIX010000076">
    <property type="protein sequence ID" value="MBN1574363.1"/>
    <property type="molecule type" value="Genomic_DNA"/>
</dbReference>
<dbReference type="GO" id="GO:0098797">
    <property type="term" value="C:plasma membrane protein complex"/>
    <property type="evidence" value="ECO:0007669"/>
    <property type="project" value="TreeGrafter"/>
</dbReference>
<keyword evidence="6 8" id="KW-0472">Membrane</keyword>
<evidence type="ECO:0000313" key="12">
    <source>
        <dbReference type="Proteomes" id="UP000809273"/>
    </source>
</evidence>
<accession>A0A9D8KHY6</accession>
<evidence type="ECO:0000256" key="6">
    <source>
        <dbReference type="ARBA" id="ARBA00023136"/>
    </source>
</evidence>
<name>A0A9D8KHY6_9DELT</name>
<feature type="domain" description="ABC3 transporter permease C-terminal" evidence="9">
    <location>
        <begin position="330"/>
        <end position="455"/>
    </location>
</feature>
<feature type="domain" description="MacB-like periplasmic core" evidence="10">
    <location>
        <begin position="25"/>
        <end position="114"/>
    </location>
</feature>
<evidence type="ECO:0000256" key="1">
    <source>
        <dbReference type="ARBA" id="ARBA00004651"/>
    </source>
</evidence>
<dbReference type="InterPro" id="IPR003838">
    <property type="entry name" value="ABC3_permease_C"/>
</dbReference>
<keyword evidence="4 8" id="KW-0812">Transmembrane</keyword>
<feature type="transmembrane region" description="Helical" evidence="8">
    <location>
        <begin position="326"/>
        <end position="353"/>
    </location>
</feature>
<comment type="similarity">
    <text evidence="2">Belongs to the ABC-4 integral membrane protein family. LolC/E subfamily.</text>
</comment>
<dbReference type="Proteomes" id="UP000809273">
    <property type="component" value="Unassembled WGS sequence"/>
</dbReference>
<keyword evidence="5 8" id="KW-1133">Transmembrane helix</keyword>
<dbReference type="Pfam" id="PF02687">
    <property type="entry name" value="FtsX"/>
    <property type="match status" value="1"/>
</dbReference>
<evidence type="ECO:0000256" key="3">
    <source>
        <dbReference type="ARBA" id="ARBA00022475"/>
    </source>
</evidence>